<dbReference type="EMBL" id="LN853381">
    <property type="protein sequence ID" value="CRY95795.1"/>
    <property type="molecule type" value="Genomic_DNA"/>
</dbReference>
<protein>
    <recommendedName>
        <fullName evidence="1">Replication-associated protein ORF2/G2P domain-containing protein</fullName>
    </recommendedName>
</protein>
<reference evidence="2" key="1">
    <citation type="submission" date="2015-06" db="EMBL/GenBank/DDBJ databases">
        <authorList>
            <person name="Joergensen T."/>
        </authorList>
    </citation>
    <scope>NUCLEOTIDE SEQUENCE</scope>
    <source>
        <strain evidence="2">RGFK0772</strain>
    </source>
</reference>
<dbReference type="Pfam" id="PF23343">
    <property type="entry name" value="REP_ORF2-G2P"/>
    <property type="match status" value="1"/>
</dbReference>
<name>A0A0H5Q333_9ZZZZ</name>
<proteinExistence type="predicted"/>
<feature type="domain" description="Replication-associated protein ORF2/G2P" evidence="1">
    <location>
        <begin position="96"/>
        <end position="194"/>
    </location>
</feature>
<evidence type="ECO:0000313" key="2">
    <source>
        <dbReference type="EMBL" id="CRY95795.1"/>
    </source>
</evidence>
<sequence>MEVVKIEVDNIPLEKLVKMTDMGHIKEIMSMDKVCFSGPGVTKIDRDFYMINETGEIKSYKHTDNRSQGIDSLRRTFKKIRHIINYNFHGDENELAFTLTYVENMTDVKQLYKDFERFFKRLRYRYGKNIDYFSVVEPQGRGAWHCHVLLKFNSLDKIYIPNAEIARIWGKGFVSVKAIKKDIDNLGAYLSAYLGDIELTGENMRIVSECCPGGVEHYEVKEIDVDGNKKRFIKGGRLYLYPTGMNIYRKSRGIKVPKDSWVRYSEVKKIVGSATPNYSSMVYILDDKDLEINRIIYEQYNLKRLDSQDK</sequence>
<dbReference type="InterPro" id="IPR056906">
    <property type="entry name" value="ORF2/G2P_dom"/>
</dbReference>
<organism evidence="2">
    <name type="scientific">uncultured prokaryote</name>
    <dbReference type="NCBI Taxonomy" id="198431"/>
    <lineage>
        <taxon>unclassified sequences</taxon>
        <taxon>environmental samples</taxon>
    </lineage>
</organism>
<reference evidence="2" key="2">
    <citation type="submission" date="2015-07" db="EMBL/GenBank/DDBJ databases">
        <title>Plasmids, circular viruses and viroids from rat gut.</title>
        <authorList>
            <person name="Jorgensen T.J."/>
            <person name="Hansen M.A."/>
            <person name="Xu Z."/>
            <person name="Tabak M.A."/>
            <person name="Sorensen S.J."/>
            <person name="Hansen L.H."/>
        </authorList>
    </citation>
    <scope>NUCLEOTIDE SEQUENCE</scope>
    <source>
        <strain evidence="2">RGFK0772</strain>
    </source>
</reference>
<accession>A0A0H5Q333</accession>
<dbReference type="AlphaFoldDB" id="A0A0H5Q333"/>
<evidence type="ECO:0000259" key="1">
    <source>
        <dbReference type="Pfam" id="PF23343"/>
    </source>
</evidence>